<dbReference type="PANTHER" id="PTHR12461:SF27">
    <property type="entry name" value="JMJC DOMAIN-CONTAINING PROTEIN"/>
    <property type="match status" value="1"/>
</dbReference>
<comment type="caution">
    <text evidence="2">The sequence shown here is derived from an EMBL/GenBank/DDBJ whole genome shotgun (WGS) entry which is preliminary data.</text>
</comment>
<dbReference type="OrthoDB" id="415358at2759"/>
<evidence type="ECO:0000313" key="2">
    <source>
        <dbReference type="EMBL" id="CAB4006790.1"/>
    </source>
</evidence>
<dbReference type="FunFam" id="2.60.120.650:FF:000025">
    <property type="entry name" value="Lysine-specific demethylase 8"/>
    <property type="match status" value="1"/>
</dbReference>
<keyword evidence="3" id="KW-1185">Reference proteome</keyword>
<protein>
    <recommendedName>
        <fullName evidence="1">Cupin-like domain-containing protein</fullName>
    </recommendedName>
</protein>
<sequence>MISHKKLGFLLIFNLLYLQRNFADKSEDNLPKGHQEVLGSHREPDTIEERYDIPTPLEFWSNYVKISKPVVFRGAAKHSKAYKLWSDEYLKERYGDLEVRLESKGEKSGRVPIGAKGLGRDTIGSFVGSYHEMNSYVVSELPTPMWDDVNVQPCLTCGTFVDRIVEIDLWMSGGGSKSLLHKDAFNAINCLYNGTKEWKMIEYKYEKMIYKAWEPEYEIGGYSLIEVDSVDLIKYPKVKDVPWSFVTVNAGDCLFVPKNPERGGFGIIFPESVVSTQCTAKTDGKCIPKISYEYVCEFEPSTDKATRKMDFPWIHA</sequence>
<dbReference type="EMBL" id="CACRXK020005604">
    <property type="protein sequence ID" value="CAB4006790.1"/>
    <property type="molecule type" value="Genomic_DNA"/>
</dbReference>
<feature type="non-terminal residue" evidence="2">
    <location>
        <position position="316"/>
    </location>
</feature>
<proteinExistence type="predicted"/>
<dbReference type="PANTHER" id="PTHR12461">
    <property type="entry name" value="HYPOXIA-INDUCIBLE FACTOR 1 ALPHA INHIBITOR-RELATED"/>
    <property type="match status" value="1"/>
</dbReference>
<dbReference type="Gene3D" id="2.60.120.650">
    <property type="entry name" value="Cupin"/>
    <property type="match status" value="1"/>
</dbReference>
<dbReference type="InterPro" id="IPR041667">
    <property type="entry name" value="Cupin_8"/>
</dbReference>
<dbReference type="Pfam" id="PF13621">
    <property type="entry name" value="Cupin_8"/>
    <property type="match status" value="1"/>
</dbReference>
<dbReference type="SUPFAM" id="SSF51197">
    <property type="entry name" value="Clavaminate synthase-like"/>
    <property type="match status" value="1"/>
</dbReference>
<evidence type="ECO:0000259" key="1">
    <source>
        <dbReference type="Pfam" id="PF13621"/>
    </source>
</evidence>
<accession>A0A6S7HTW0</accession>
<dbReference type="Proteomes" id="UP001152795">
    <property type="component" value="Unassembled WGS sequence"/>
</dbReference>
<dbReference type="AlphaFoldDB" id="A0A6S7HTW0"/>
<reference evidence="2" key="1">
    <citation type="submission" date="2020-04" db="EMBL/GenBank/DDBJ databases">
        <authorList>
            <person name="Alioto T."/>
            <person name="Alioto T."/>
            <person name="Gomez Garrido J."/>
        </authorList>
    </citation>
    <scope>NUCLEOTIDE SEQUENCE</scope>
    <source>
        <strain evidence="2">A484AB</strain>
    </source>
</reference>
<evidence type="ECO:0000313" key="3">
    <source>
        <dbReference type="Proteomes" id="UP001152795"/>
    </source>
</evidence>
<name>A0A6S7HTW0_PARCT</name>
<feature type="domain" description="Cupin-like" evidence="1">
    <location>
        <begin position="56"/>
        <end position="258"/>
    </location>
</feature>
<gene>
    <name evidence="2" type="ORF">PACLA_8A068095</name>
</gene>
<organism evidence="2 3">
    <name type="scientific">Paramuricea clavata</name>
    <name type="common">Red gorgonian</name>
    <name type="synonym">Violescent sea-whip</name>
    <dbReference type="NCBI Taxonomy" id="317549"/>
    <lineage>
        <taxon>Eukaryota</taxon>
        <taxon>Metazoa</taxon>
        <taxon>Cnidaria</taxon>
        <taxon>Anthozoa</taxon>
        <taxon>Octocorallia</taxon>
        <taxon>Malacalcyonacea</taxon>
        <taxon>Plexauridae</taxon>
        <taxon>Paramuricea</taxon>
    </lineage>
</organism>